<organism evidence="1 2">
    <name type="scientific">Chitinophaga niastensis</name>
    <dbReference type="NCBI Taxonomy" id="536980"/>
    <lineage>
        <taxon>Bacteria</taxon>
        <taxon>Pseudomonadati</taxon>
        <taxon>Bacteroidota</taxon>
        <taxon>Chitinophagia</taxon>
        <taxon>Chitinophagales</taxon>
        <taxon>Chitinophagaceae</taxon>
        <taxon>Chitinophaga</taxon>
    </lineage>
</organism>
<accession>A0A2P8HU40</accession>
<dbReference type="OrthoDB" id="612868at2"/>
<protein>
    <submittedName>
        <fullName evidence="1">Uncharacterized protein DUF3289</fullName>
    </submittedName>
</protein>
<evidence type="ECO:0000313" key="1">
    <source>
        <dbReference type="EMBL" id="PSL49722.1"/>
    </source>
</evidence>
<dbReference type="AlphaFoldDB" id="A0A2P8HU40"/>
<dbReference type="InterPro" id="IPR017483">
    <property type="entry name" value="CHP03034"/>
</dbReference>
<comment type="caution">
    <text evidence="1">The sequence shown here is derived from an EMBL/GenBank/DDBJ whole genome shotgun (WGS) entry which is preliminary data.</text>
</comment>
<reference evidence="1 2" key="1">
    <citation type="submission" date="2018-03" db="EMBL/GenBank/DDBJ databases">
        <title>Genomic Encyclopedia of Archaeal and Bacterial Type Strains, Phase II (KMG-II): from individual species to whole genera.</title>
        <authorList>
            <person name="Goeker M."/>
        </authorList>
    </citation>
    <scope>NUCLEOTIDE SEQUENCE [LARGE SCALE GENOMIC DNA]</scope>
    <source>
        <strain evidence="1 2">DSM 24859</strain>
    </source>
</reference>
<evidence type="ECO:0000313" key="2">
    <source>
        <dbReference type="Proteomes" id="UP000240971"/>
    </source>
</evidence>
<dbReference type="RefSeq" id="WP_106526939.1">
    <property type="nucleotide sequence ID" value="NZ_PYAW01000001.1"/>
</dbReference>
<dbReference type="Proteomes" id="UP000240971">
    <property type="component" value="Unassembled WGS sequence"/>
</dbReference>
<proteinExistence type="predicted"/>
<dbReference type="EMBL" id="PYAW01000001">
    <property type="protein sequence ID" value="PSL49722.1"/>
    <property type="molecule type" value="Genomic_DNA"/>
</dbReference>
<name>A0A2P8HU40_CHINA</name>
<dbReference type="Pfam" id="PF11692">
    <property type="entry name" value="DUF3289"/>
    <property type="match status" value="1"/>
</dbReference>
<keyword evidence="2" id="KW-1185">Reference proteome</keyword>
<sequence length="470" mass="52175">MGDKNVGNLLIVCKKYTENGESIRWNTSGETALNCGKSIKMAGKQDGVTFHKNDPVVLNTATSVKVLKVTGPASVINENTYEFKAIAFSETVPDNQLMLVNWAFSFDGGNTITPFKSGTTKAEKGIAYKTITVAGNKLDKEVAVYAYFRKVDPTIKASAKVIYLPLCVDVYRVPGLNETGLDIANDMAFGTGKAQKPVYTAAEINAFTQAYLNDGFDPQQHAKFANAGTDAASKGIYAEQRVLNTGTLMQVSNMSPDDLLFLDFRLMVETMARGDLNDNIYNMIAKFKRSEGGIYENGALTRAVQANPSTQRFCTGIEDEMADRIKKGAGELTGMEDKKVYFGDEAGYKTSHPYGHPAFPFGRDYNLFTGLTIAINDMWAYKVTLLSYKLTGNNYNAKYEVVLWDHFGLDLPDMEKFYSYGAGFRAWFILQHLRGYKPFLTKVKFEKEFSGSILEGAQERKSKRKKPGEM</sequence>
<gene>
    <name evidence="1" type="ORF">CLV51_1011057</name>
</gene>